<proteinExistence type="predicted"/>
<keyword evidence="3" id="KW-1185">Reference proteome</keyword>
<reference evidence="2 3" key="1">
    <citation type="journal article" date="2008" name="Proc. Natl. Acad. Sci. U.S.A.">
        <title>Niche adaptation and genome expansion in the chlorophyll d-producing cyanobacterium Acaryochloris marina.</title>
        <authorList>
            <person name="Swingley W.D."/>
            <person name="Chen M."/>
            <person name="Cheung P.C."/>
            <person name="Conrad A.L."/>
            <person name="Dejesa L.C."/>
            <person name="Hao J."/>
            <person name="Honchak B.M."/>
            <person name="Karbach L.E."/>
            <person name="Kurdoglu A."/>
            <person name="Lahiri S."/>
            <person name="Mastrian S.D."/>
            <person name="Miyashita H."/>
            <person name="Page L."/>
            <person name="Ramakrishna P."/>
            <person name="Satoh S."/>
            <person name="Sattley W.M."/>
            <person name="Shimada Y."/>
            <person name="Taylor H.L."/>
            <person name="Tomo T."/>
            <person name="Tsuchiya T."/>
            <person name="Wang Z.T."/>
            <person name="Raymond J."/>
            <person name="Mimuro M."/>
            <person name="Blankenship R.E."/>
            <person name="Touchman J.W."/>
        </authorList>
    </citation>
    <scope>NUCLEOTIDE SEQUENCE [LARGE SCALE GENOMIC DNA]</scope>
    <source>
        <strain evidence="3">MBIC 11017</strain>
        <plasmid evidence="3">Plasmid pREB3</plasmid>
    </source>
</reference>
<dbReference type="PANTHER" id="PTHR30007">
    <property type="entry name" value="PHP DOMAIN PROTEIN"/>
    <property type="match status" value="1"/>
</dbReference>
<dbReference type="AlphaFoldDB" id="A8ZMT5"/>
<gene>
    <name evidence="2" type="ordered locus">AM1_C0195</name>
</gene>
<sequence length="73" mass="8871">MDRFQYVLEVIKRSDNLAGFQMVPKRWIVERTFGWLLWSRRLNKDYEVLTKTAEALVYAAMIRLMVRRLAEDY</sequence>
<evidence type="ECO:0000259" key="1">
    <source>
        <dbReference type="Pfam" id="PF13586"/>
    </source>
</evidence>
<dbReference type="EMBL" id="CP000840">
    <property type="protein sequence ID" value="ABW32496.1"/>
    <property type="molecule type" value="Genomic_DNA"/>
</dbReference>
<protein>
    <recommendedName>
        <fullName evidence="1">Transposase DDE domain-containing protein</fullName>
    </recommendedName>
</protein>
<evidence type="ECO:0000313" key="2">
    <source>
        <dbReference type="EMBL" id="ABW32496.1"/>
    </source>
</evidence>
<dbReference type="InterPro" id="IPR025668">
    <property type="entry name" value="Tnp_DDE_dom"/>
</dbReference>
<geneLocation type="plasmid" evidence="2 3">
    <name>pREB3</name>
</geneLocation>
<accession>A8ZMT5</accession>
<dbReference type="PANTHER" id="PTHR30007:SF0">
    <property type="entry name" value="TRANSPOSASE"/>
    <property type="match status" value="1"/>
</dbReference>
<keyword evidence="2" id="KW-0614">Plasmid</keyword>
<dbReference type="KEGG" id="amr:AM1_C0195"/>
<feature type="domain" description="Transposase DDE" evidence="1">
    <location>
        <begin position="20"/>
        <end position="65"/>
    </location>
</feature>
<dbReference type="HOGENOM" id="CLU_055261_0_3_3"/>
<dbReference type="Pfam" id="PF13586">
    <property type="entry name" value="DDE_Tnp_1_2"/>
    <property type="match status" value="1"/>
</dbReference>
<dbReference type="Proteomes" id="UP000000268">
    <property type="component" value="Plasmid pREB3"/>
</dbReference>
<name>A8ZMT5_ACAM1</name>
<organism evidence="2 3">
    <name type="scientific">Acaryochloris marina (strain MBIC 11017)</name>
    <dbReference type="NCBI Taxonomy" id="329726"/>
    <lineage>
        <taxon>Bacteria</taxon>
        <taxon>Bacillati</taxon>
        <taxon>Cyanobacteriota</taxon>
        <taxon>Cyanophyceae</taxon>
        <taxon>Acaryochloridales</taxon>
        <taxon>Acaryochloridaceae</taxon>
        <taxon>Acaryochloris</taxon>
    </lineage>
</organism>
<evidence type="ECO:0000313" key="3">
    <source>
        <dbReference type="Proteomes" id="UP000000268"/>
    </source>
</evidence>